<dbReference type="PANTHER" id="PTHR33221:SF15">
    <property type="entry name" value="HTH-TYPE TRANSCRIPTIONAL REGULATOR YWGB-RELATED"/>
    <property type="match status" value="1"/>
</dbReference>
<dbReference type="Pfam" id="PF02082">
    <property type="entry name" value="Rrf2"/>
    <property type="match status" value="1"/>
</dbReference>
<dbReference type="InterPro" id="IPR000944">
    <property type="entry name" value="Tscrpt_reg_Rrf2"/>
</dbReference>
<comment type="caution">
    <text evidence="1">The sequence shown here is derived from an EMBL/GenBank/DDBJ whole genome shotgun (WGS) entry which is preliminary data.</text>
</comment>
<dbReference type="Proteomes" id="UP000650424">
    <property type="component" value="Unassembled WGS sequence"/>
</dbReference>
<keyword evidence="2" id="KW-1185">Reference proteome</keyword>
<name>A0ABR6ZWX6_9BURK</name>
<dbReference type="PANTHER" id="PTHR33221">
    <property type="entry name" value="WINGED HELIX-TURN-HELIX TRANSCRIPTIONAL REGULATOR, RRF2 FAMILY"/>
    <property type="match status" value="1"/>
</dbReference>
<evidence type="ECO:0000313" key="1">
    <source>
        <dbReference type="EMBL" id="MBC3920376.1"/>
    </source>
</evidence>
<accession>A0ABR6ZWX6</accession>
<dbReference type="PROSITE" id="PS51197">
    <property type="entry name" value="HTH_RRF2_2"/>
    <property type="match status" value="1"/>
</dbReference>
<dbReference type="RefSeq" id="WP_186949862.1">
    <property type="nucleotide sequence ID" value="NZ_JACOGF010000015.1"/>
</dbReference>
<proteinExistence type="predicted"/>
<sequence length="148" mass="16592">MRSDNRLSRMLHVLIHMDQQDKPLTSDDIALMLNTNPVVVRRTMAGLKEHGCVHSVKGHRGGWTLIKPLEDISLLDVYQAIGEPPVFSLGFAEDHPQCLVEQAVNTSLTRTLQNARDLLMADFARITLRSLAHDFEKRMEQISAAHGA</sequence>
<dbReference type="Gene3D" id="1.10.10.10">
    <property type="entry name" value="Winged helix-like DNA-binding domain superfamily/Winged helix DNA-binding domain"/>
    <property type="match status" value="1"/>
</dbReference>
<protein>
    <submittedName>
        <fullName evidence="1">Rrf2 family transcriptional regulator</fullName>
    </submittedName>
</protein>
<gene>
    <name evidence="1" type="ORF">H8L32_23130</name>
</gene>
<dbReference type="EMBL" id="JACOGF010000015">
    <property type="protein sequence ID" value="MBC3920376.1"/>
    <property type="molecule type" value="Genomic_DNA"/>
</dbReference>
<dbReference type="SUPFAM" id="SSF46785">
    <property type="entry name" value="Winged helix' DNA-binding domain"/>
    <property type="match status" value="1"/>
</dbReference>
<evidence type="ECO:0000313" key="2">
    <source>
        <dbReference type="Proteomes" id="UP000650424"/>
    </source>
</evidence>
<dbReference type="InterPro" id="IPR036390">
    <property type="entry name" value="WH_DNA-bd_sf"/>
</dbReference>
<organism evidence="1 2">
    <name type="scientific">Undibacterium hunanense</name>
    <dbReference type="NCBI Taxonomy" id="2762292"/>
    <lineage>
        <taxon>Bacteria</taxon>
        <taxon>Pseudomonadati</taxon>
        <taxon>Pseudomonadota</taxon>
        <taxon>Betaproteobacteria</taxon>
        <taxon>Burkholderiales</taxon>
        <taxon>Oxalobacteraceae</taxon>
        <taxon>Undibacterium</taxon>
    </lineage>
</organism>
<dbReference type="InterPro" id="IPR036388">
    <property type="entry name" value="WH-like_DNA-bd_sf"/>
</dbReference>
<reference evidence="1 2" key="1">
    <citation type="submission" date="2020-08" db="EMBL/GenBank/DDBJ databases">
        <title>Novel species isolated from subtropical streams in China.</title>
        <authorList>
            <person name="Lu H."/>
        </authorList>
    </citation>
    <scope>NUCLEOTIDE SEQUENCE [LARGE SCALE GENOMIC DNA]</scope>
    <source>
        <strain evidence="1 2">CY18W</strain>
    </source>
</reference>